<keyword evidence="2" id="KW-1185">Reference proteome</keyword>
<dbReference type="EMBL" id="JAHQCX010000020">
    <property type="protein sequence ID" value="MBU9728489.1"/>
    <property type="molecule type" value="Genomic_DNA"/>
</dbReference>
<name>A0ABS6KDA2_9FIRM</name>
<accession>A0ABS6KDA2</accession>
<sequence>MKKTNDVQPGPGSASERSESLLDLIAREAHCDYLSDLHSLYLKGQLPEEISQITKDSFGVQQWNEAVSYITRRSLSFTNVQEAQQYLFVKNHTNGDFGS</sequence>
<evidence type="ECO:0000313" key="2">
    <source>
        <dbReference type="Proteomes" id="UP001314681"/>
    </source>
</evidence>
<evidence type="ECO:0000313" key="1">
    <source>
        <dbReference type="EMBL" id="MBU9728489.1"/>
    </source>
</evidence>
<dbReference type="RefSeq" id="WP_158353084.1">
    <property type="nucleotide sequence ID" value="NZ_JAHQCX010000020.1"/>
</dbReference>
<gene>
    <name evidence="1" type="ORF">KTH90_21045</name>
</gene>
<dbReference type="Proteomes" id="UP001314681">
    <property type="component" value="Unassembled WGS sequence"/>
</dbReference>
<organism evidence="1 2">
    <name type="scientific">Diplocloster modestus</name>
    <dbReference type="NCBI Taxonomy" id="2850322"/>
    <lineage>
        <taxon>Bacteria</taxon>
        <taxon>Bacillati</taxon>
        <taxon>Bacillota</taxon>
        <taxon>Clostridia</taxon>
        <taxon>Lachnospirales</taxon>
        <taxon>Lachnospiraceae</taxon>
        <taxon>Diplocloster</taxon>
    </lineage>
</organism>
<comment type="caution">
    <text evidence="1">The sequence shown here is derived from an EMBL/GenBank/DDBJ whole genome shotgun (WGS) entry which is preliminary data.</text>
</comment>
<reference evidence="1 2" key="1">
    <citation type="submission" date="2021-06" db="EMBL/GenBank/DDBJ databases">
        <title>Description of novel taxa of the family Lachnospiraceae.</title>
        <authorList>
            <person name="Chaplin A.V."/>
            <person name="Sokolova S.R."/>
            <person name="Pikina A.P."/>
            <person name="Korzhanova M."/>
            <person name="Belova V."/>
            <person name="Korostin D."/>
            <person name="Efimov B.A."/>
        </authorList>
    </citation>
    <scope>NUCLEOTIDE SEQUENCE [LARGE SCALE GENOMIC DNA]</scope>
    <source>
        <strain evidence="1 2">ASD4241</strain>
    </source>
</reference>
<proteinExistence type="predicted"/>
<protein>
    <submittedName>
        <fullName evidence="1">Uncharacterized protein</fullName>
    </submittedName>
</protein>